<dbReference type="KEGG" id="pman:OU5_1314"/>
<accession>A0A024E7T6</accession>
<gene>
    <name evidence="1" type="ORF">OU5_1314</name>
</gene>
<dbReference type="AlphaFoldDB" id="A0A024E7T6"/>
<name>A0A024E7T6_9PSED</name>
<protein>
    <submittedName>
        <fullName evidence="1">Uncharacterized protein</fullName>
    </submittedName>
</protein>
<proteinExistence type="predicted"/>
<dbReference type="Proteomes" id="UP000026913">
    <property type="component" value="Chromosome"/>
</dbReference>
<organism evidence="1 2">
    <name type="scientific">Pseudomonas mandelii JR-1</name>
    <dbReference type="NCBI Taxonomy" id="1147786"/>
    <lineage>
        <taxon>Bacteria</taxon>
        <taxon>Pseudomonadati</taxon>
        <taxon>Pseudomonadota</taxon>
        <taxon>Gammaproteobacteria</taxon>
        <taxon>Pseudomonadales</taxon>
        <taxon>Pseudomonadaceae</taxon>
        <taxon>Pseudomonas</taxon>
    </lineage>
</organism>
<dbReference type="EMBL" id="CP005960">
    <property type="protein sequence ID" value="AHZ68393.1"/>
    <property type="molecule type" value="Genomic_DNA"/>
</dbReference>
<evidence type="ECO:0000313" key="2">
    <source>
        <dbReference type="Proteomes" id="UP000026913"/>
    </source>
</evidence>
<dbReference type="HOGENOM" id="CLU_3220860_0_0_6"/>
<sequence length="44" mass="4859">MKSSSKTGMIPVAEAVSETNRLLMAQVVEMFKVGLPYFHSLVKC</sequence>
<evidence type="ECO:0000313" key="1">
    <source>
        <dbReference type="EMBL" id="AHZ68393.1"/>
    </source>
</evidence>
<reference evidence="1 2" key="1">
    <citation type="journal article" date="2012" name="J. Bacteriol.">
        <title>Genome sequence of cold-adapted Pseudomonas mandelii strain JR-1.</title>
        <authorList>
            <person name="Jang S.H."/>
            <person name="Kim J."/>
            <person name="Kim J."/>
            <person name="Hong S."/>
            <person name="Lee C."/>
        </authorList>
    </citation>
    <scope>NUCLEOTIDE SEQUENCE [LARGE SCALE GENOMIC DNA]</scope>
    <source>
        <strain evidence="1 2">JR-1</strain>
    </source>
</reference>